<keyword evidence="1" id="KW-1133">Transmembrane helix</keyword>
<feature type="transmembrane region" description="Helical" evidence="1">
    <location>
        <begin position="31"/>
        <end position="48"/>
    </location>
</feature>
<accession>A0A830ES53</accession>
<evidence type="ECO:0000256" key="1">
    <source>
        <dbReference type="SAM" id="Phobius"/>
    </source>
</evidence>
<dbReference type="EMBL" id="BMPD01000012">
    <property type="protein sequence ID" value="GGK84508.1"/>
    <property type="molecule type" value="Genomic_DNA"/>
</dbReference>
<evidence type="ECO:0000313" key="4">
    <source>
        <dbReference type="Proteomes" id="UP000614221"/>
    </source>
</evidence>
<gene>
    <name evidence="3" type="ORF">GCM10009067_40840</name>
</gene>
<name>A0A830ES53_9EURY</name>
<evidence type="ECO:0000259" key="2">
    <source>
        <dbReference type="Pfam" id="PF26480"/>
    </source>
</evidence>
<feature type="domain" description="DUF8153" evidence="2">
    <location>
        <begin position="23"/>
        <end position="111"/>
    </location>
</feature>
<evidence type="ECO:0000313" key="3">
    <source>
        <dbReference type="EMBL" id="GGK84508.1"/>
    </source>
</evidence>
<reference evidence="3" key="1">
    <citation type="journal article" date="2014" name="Int. J. Syst. Evol. Microbiol.">
        <title>Complete genome sequence of Corynebacterium casei LMG S-19264T (=DSM 44701T), isolated from a smear-ripened cheese.</title>
        <authorList>
            <consortium name="US DOE Joint Genome Institute (JGI-PGF)"/>
            <person name="Walter F."/>
            <person name="Albersmeier A."/>
            <person name="Kalinowski J."/>
            <person name="Ruckert C."/>
        </authorList>
    </citation>
    <scope>NUCLEOTIDE SEQUENCE</scope>
    <source>
        <strain evidence="3">JCM 19018</strain>
    </source>
</reference>
<comment type="caution">
    <text evidence="3">The sequence shown here is derived from an EMBL/GenBank/DDBJ whole genome shotgun (WGS) entry which is preliminary data.</text>
</comment>
<sequence>MRPALRYTISLGVGLVVTVLAAEFATSDHLIMVSLLPLYGAVTSMILAHKQQWLSLSRGKSTRSSRKRGGIIGGLGAFTGYLLLQASIPAGLAGYGLMLLGMAGTIGDMAES</sequence>
<keyword evidence="1" id="KW-0812">Transmembrane</keyword>
<feature type="transmembrane region" description="Helical" evidence="1">
    <location>
        <begin position="69"/>
        <end position="86"/>
    </location>
</feature>
<dbReference type="Proteomes" id="UP000614221">
    <property type="component" value="Unassembled WGS sequence"/>
</dbReference>
<protein>
    <recommendedName>
        <fullName evidence="2">DUF8153 domain-containing protein</fullName>
    </recommendedName>
</protein>
<proteinExistence type="predicted"/>
<organism evidence="3 4">
    <name type="scientific">Haloarcula sebkhae</name>
    <dbReference type="NCBI Taxonomy" id="932660"/>
    <lineage>
        <taxon>Archaea</taxon>
        <taxon>Methanobacteriati</taxon>
        <taxon>Methanobacteriota</taxon>
        <taxon>Stenosarchaea group</taxon>
        <taxon>Halobacteria</taxon>
        <taxon>Halobacteriales</taxon>
        <taxon>Haloarculaceae</taxon>
        <taxon>Haloarcula</taxon>
    </lineage>
</organism>
<dbReference type="AlphaFoldDB" id="A0A830ES53"/>
<dbReference type="InterPro" id="IPR058466">
    <property type="entry name" value="DUF8153"/>
</dbReference>
<keyword evidence="1" id="KW-0472">Membrane</keyword>
<dbReference type="Pfam" id="PF26480">
    <property type="entry name" value="DUF8153"/>
    <property type="match status" value="1"/>
</dbReference>
<reference evidence="3" key="2">
    <citation type="submission" date="2020-09" db="EMBL/GenBank/DDBJ databases">
        <authorList>
            <person name="Sun Q."/>
            <person name="Ohkuma M."/>
        </authorList>
    </citation>
    <scope>NUCLEOTIDE SEQUENCE</scope>
    <source>
        <strain evidence="3">JCM 19018</strain>
    </source>
</reference>